<comment type="caution">
    <text evidence="1">The sequence shown here is derived from an EMBL/GenBank/DDBJ whole genome shotgun (WGS) entry which is preliminary data.</text>
</comment>
<evidence type="ECO:0000313" key="1">
    <source>
        <dbReference type="EMBL" id="MDC9032169.1"/>
    </source>
</evidence>
<name>A0ABT5L994_9MOLU</name>
<organism evidence="1 2">
    <name type="scientific">Columbia Basin potato purple top phytoplasma</name>
    <dbReference type="NCBI Taxonomy" id="307134"/>
    <lineage>
        <taxon>Bacteria</taxon>
        <taxon>Bacillati</taxon>
        <taxon>Mycoplasmatota</taxon>
        <taxon>Mollicutes</taxon>
        <taxon>Acholeplasmatales</taxon>
        <taxon>Acholeplasmataceae</taxon>
        <taxon>Candidatus Phytoplasma</taxon>
        <taxon>16SrVI (Clover proliferation group)</taxon>
    </lineage>
</organism>
<dbReference type="RefSeq" id="WP_273585372.1">
    <property type="nucleotide sequence ID" value="NZ_JANHJP010000006.1"/>
</dbReference>
<proteinExistence type="predicted"/>
<accession>A0ABT5L994</accession>
<sequence length="150" mass="18038">MEQDEIVHLTEIEEFEKKNFNYLISRIQHSIENIEFEMEGYLCDVEFDLSQKTLNSSKVRMNNYLLDIEKYLNKLKNDINNIKPKFKTNSKNFEKIKTYFFSTKNDKNLLPSNITEEEKKCCEKLQEWHHPIYLKTITPEIIYIISSAEE</sequence>
<dbReference type="Proteomes" id="UP001221763">
    <property type="component" value="Unassembled WGS sequence"/>
</dbReference>
<keyword evidence="2" id="KW-1185">Reference proteome</keyword>
<evidence type="ECO:0000313" key="2">
    <source>
        <dbReference type="Proteomes" id="UP001221763"/>
    </source>
</evidence>
<protein>
    <submittedName>
        <fullName evidence="1">Uncharacterized protein</fullName>
    </submittedName>
</protein>
<gene>
    <name evidence="1" type="ORF">M8044_000391</name>
</gene>
<dbReference type="EMBL" id="JANHJP010000006">
    <property type="protein sequence ID" value="MDC9032169.1"/>
    <property type="molecule type" value="Genomic_DNA"/>
</dbReference>
<reference evidence="1 2" key="1">
    <citation type="journal article" date="2023" name="Plant">
        <title>Draft Genome Sequence Resource of CBPPT1, a 'Candidatus Phytoplasma trifolii'-Related Strain Associated with Potato Purple Top Disease in the Columbia Basin, U.S.A.</title>
        <authorList>
            <person name="Wei W."/>
            <person name="Shao J."/>
            <person name="Bottner-Parker K.D."/>
            <person name="Zhao Y."/>
        </authorList>
    </citation>
    <scope>NUCLEOTIDE SEQUENCE [LARGE SCALE GENOMIC DNA]</scope>
    <source>
        <strain evidence="1 2">CBPPT1</strain>
    </source>
</reference>